<dbReference type="GO" id="GO:0020037">
    <property type="term" value="F:heme binding"/>
    <property type="evidence" value="ECO:0007669"/>
    <property type="project" value="InterPro"/>
</dbReference>
<dbReference type="PANTHER" id="PTHR47955">
    <property type="entry name" value="CYTOCHROME P450 FAMILY 71 PROTEIN"/>
    <property type="match status" value="1"/>
</dbReference>
<keyword evidence="4" id="KW-0408">Iron</keyword>
<dbReference type="GO" id="GO:0051762">
    <property type="term" value="P:sesquiterpene biosynthetic process"/>
    <property type="evidence" value="ECO:0007669"/>
    <property type="project" value="UniProtKB-ARBA"/>
</dbReference>
<comment type="caution">
    <text evidence="6">The sequence shown here is derived from an EMBL/GenBank/DDBJ whole genome shotgun (WGS) entry which is preliminary data.</text>
</comment>
<dbReference type="GO" id="GO:0005506">
    <property type="term" value="F:iron ion binding"/>
    <property type="evidence" value="ECO:0007669"/>
    <property type="project" value="InterPro"/>
</dbReference>
<keyword evidence="3" id="KW-0479">Metal-binding</keyword>
<evidence type="ECO:0000313" key="7">
    <source>
        <dbReference type="Proteomes" id="UP000243975"/>
    </source>
</evidence>
<keyword evidence="2" id="KW-0349">Heme</keyword>
<dbReference type="Gene3D" id="1.10.630.10">
    <property type="entry name" value="Cytochrome P450"/>
    <property type="match status" value="1"/>
</dbReference>
<keyword evidence="7" id="KW-1185">Reference proteome</keyword>
<accession>A0A118JRP1</accession>
<dbReference type="InterPro" id="IPR001128">
    <property type="entry name" value="Cyt_P450"/>
</dbReference>
<dbReference type="PANTHER" id="PTHR47955:SF16">
    <property type="entry name" value="CYTOCHROME P450"/>
    <property type="match status" value="1"/>
</dbReference>
<dbReference type="EMBL" id="LEKV01005732">
    <property type="protein sequence ID" value="KVH87894.1"/>
    <property type="molecule type" value="Genomic_DNA"/>
</dbReference>
<proteinExistence type="inferred from homology"/>
<keyword evidence="5" id="KW-0560">Oxidoreductase</keyword>
<protein>
    <submittedName>
        <fullName evidence="6">Cytochrome P450</fullName>
    </submittedName>
</protein>
<dbReference type="Gramene" id="KVH87894">
    <property type="protein sequence ID" value="KVH87894"/>
    <property type="gene ID" value="Ccrd_024792"/>
</dbReference>
<evidence type="ECO:0000256" key="3">
    <source>
        <dbReference type="ARBA" id="ARBA00022723"/>
    </source>
</evidence>
<name>A0A118JRP1_CYNCS</name>
<organism evidence="6 7">
    <name type="scientific">Cynara cardunculus var. scolymus</name>
    <name type="common">Globe artichoke</name>
    <name type="synonym">Cynara scolymus</name>
    <dbReference type="NCBI Taxonomy" id="59895"/>
    <lineage>
        <taxon>Eukaryota</taxon>
        <taxon>Viridiplantae</taxon>
        <taxon>Streptophyta</taxon>
        <taxon>Embryophyta</taxon>
        <taxon>Tracheophyta</taxon>
        <taxon>Spermatophyta</taxon>
        <taxon>Magnoliopsida</taxon>
        <taxon>eudicotyledons</taxon>
        <taxon>Gunneridae</taxon>
        <taxon>Pentapetalae</taxon>
        <taxon>asterids</taxon>
        <taxon>campanulids</taxon>
        <taxon>Asterales</taxon>
        <taxon>Asteraceae</taxon>
        <taxon>Carduoideae</taxon>
        <taxon>Cardueae</taxon>
        <taxon>Carduinae</taxon>
        <taxon>Cynara</taxon>
    </lineage>
</organism>
<dbReference type="OMA" id="APHDAYW"/>
<evidence type="ECO:0000256" key="5">
    <source>
        <dbReference type="ARBA" id="ARBA00023033"/>
    </source>
</evidence>
<dbReference type="SUPFAM" id="SSF48264">
    <property type="entry name" value="Cytochrome P450"/>
    <property type="match status" value="1"/>
</dbReference>
<dbReference type="STRING" id="59895.A0A118JRP1"/>
<dbReference type="Pfam" id="PF00067">
    <property type="entry name" value="p450"/>
    <property type="match status" value="1"/>
</dbReference>
<evidence type="ECO:0000313" key="6">
    <source>
        <dbReference type="EMBL" id="KVH87894.1"/>
    </source>
</evidence>
<gene>
    <name evidence="6" type="ORF">Ccrd_024792</name>
</gene>
<keyword evidence="5" id="KW-0503">Monooxygenase</keyword>
<evidence type="ECO:0000256" key="4">
    <source>
        <dbReference type="ARBA" id="ARBA00023004"/>
    </source>
</evidence>
<sequence length="135" mass="15885">MKTHDQKFANRPKLTIPDILVYGSSDITFSGYGEYWRQVKSLAMVHLLNNTRVQSFQQVREKEGALMIGMIERNPGSVIDLSELIFWLVNNTVCEVVLGRTYRGLYFMDLLQRFVRVLSLFSVTSYIPWIEWFRR</sequence>
<evidence type="ECO:0000256" key="1">
    <source>
        <dbReference type="ARBA" id="ARBA00010617"/>
    </source>
</evidence>
<dbReference type="Proteomes" id="UP000243975">
    <property type="component" value="Unassembled WGS sequence"/>
</dbReference>
<reference evidence="6 7" key="1">
    <citation type="journal article" date="2016" name="Sci. Rep.">
        <title>The genome sequence of the outbreeding globe artichoke constructed de novo incorporating a phase-aware low-pass sequencing strategy of F1 progeny.</title>
        <authorList>
            <person name="Scaglione D."/>
            <person name="Reyes-Chin-Wo S."/>
            <person name="Acquadro A."/>
            <person name="Froenicke L."/>
            <person name="Portis E."/>
            <person name="Beitel C."/>
            <person name="Tirone M."/>
            <person name="Mauro R."/>
            <person name="Lo Monaco A."/>
            <person name="Mauromicale G."/>
            <person name="Faccioli P."/>
            <person name="Cattivelli L."/>
            <person name="Rieseberg L."/>
            <person name="Michelmore R."/>
            <person name="Lanteri S."/>
        </authorList>
    </citation>
    <scope>NUCLEOTIDE SEQUENCE [LARGE SCALE GENOMIC DNA]</scope>
    <source>
        <strain evidence="6">2C</strain>
    </source>
</reference>
<dbReference type="AlphaFoldDB" id="A0A118JRP1"/>
<dbReference type="GO" id="GO:0016705">
    <property type="term" value="F:oxidoreductase activity, acting on paired donors, with incorporation or reduction of molecular oxygen"/>
    <property type="evidence" value="ECO:0007669"/>
    <property type="project" value="InterPro"/>
</dbReference>
<evidence type="ECO:0000256" key="2">
    <source>
        <dbReference type="ARBA" id="ARBA00022617"/>
    </source>
</evidence>
<comment type="similarity">
    <text evidence="1">Belongs to the cytochrome P450 family.</text>
</comment>
<dbReference type="GO" id="GO:0004497">
    <property type="term" value="F:monooxygenase activity"/>
    <property type="evidence" value="ECO:0007669"/>
    <property type="project" value="UniProtKB-KW"/>
</dbReference>
<dbReference type="InterPro" id="IPR036396">
    <property type="entry name" value="Cyt_P450_sf"/>
</dbReference>